<accession>A0A2A5WP72</accession>
<feature type="signal peptide" evidence="2">
    <location>
        <begin position="1"/>
        <end position="22"/>
    </location>
</feature>
<reference evidence="3 4" key="1">
    <citation type="submission" date="2017-08" db="EMBL/GenBank/DDBJ databases">
        <title>Fine stratification of microbial communities through a metagenomic profile of the photic zone.</title>
        <authorList>
            <person name="Haro-Moreno J.M."/>
            <person name="Lopez-Perez M."/>
            <person name="De La Torre J."/>
            <person name="Picazo A."/>
            <person name="Camacho A."/>
            <person name="Rodriguez-Valera F."/>
        </authorList>
    </citation>
    <scope>NUCLEOTIDE SEQUENCE [LARGE SCALE GENOMIC DNA]</scope>
    <source>
        <strain evidence="3">MED-G24</strain>
    </source>
</reference>
<evidence type="ECO:0000313" key="4">
    <source>
        <dbReference type="Proteomes" id="UP000219327"/>
    </source>
</evidence>
<name>A0A2A5WP72_9GAMM</name>
<evidence type="ECO:0000256" key="1">
    <source>
        <dbReference type="SAM" id="MobiDB-lite"/>
    </source>
</evidence>
<feature type="compositionally biased region" description="Basic and acidic residues" evidence="1">
    <location>
        <begin position="74"/>
        <end position="85"/>
    </location>
</feature>
<sequence>MKMKRQLLLFIAVLFLPWTTIADIPRTADGKPDLSGHYDIATLTPLQRDRRFGDNLYMTVDDANRVAERDRMGKEFANRNSDPERGAPPVGGDGSRGAAGNVGGYNSFWVDNGTSNFVVDGKFRTSIIYEPENGRRPRFTEARMQQFAAFRGRFRQNTGEAWWLEVDGPGPYDHPESLTLSDRCLLGFGSTGGPPMLPVLYNNVKRIVQTPDHVMILNEMVHDARVIRISGKHAPDDIRKWLGDSVGHWEGDTLVVETTNFTDRPALSGATRELKVTERFTMTDADTILYNFTVDDPGAWSGPWSGEFPLPRTDQRVFEYACHEGNYSMGNILRGARLLEDEARNAN</sequence>
<protein>
    <submittedName>
        <fullName evidence="3">Uncharacterized protein</fullName>
    </submittedName>
</protein>
<keyword evidence="2" id="KW-0732">Signal</keyword>
<evidence type="ECO:0000313" key="3">
    <source>
        <dbReference type="EMBL" id="PDH38262.1"/>
    </source>
</evidence>
<dbReference type="EMBL" id="NTKD01000038">
    <property type="protein sequence ID" value="PDH38262.1"/>
    <property type="molecule type" value="Genomic_DNA"/>
</dbReference>
<organism evidence="3 4">
    <name type="scientific">OM182 bacterium MED-G24</name>
    <dbReference type="NCBI Taxonomy" id="1986255"/>
    <lineage>
        <taxon>Bacteria</taxon>
        <taxon>Pseudomonadati</taxon>
        <taxon>Pseudomonadota</taxon>
        <taxon>Gammaproteobacteria</taxon>
        <taxon>OMG group</taxon>
        <taxon>OM182 clade</taxon>
    </lineage>
</organism>
<gene>
    <name evidence="3" type="ORF">CNE99_07195</name>
</gene>
<dbReference type="AlphaFoldDB" id="A0A2A5WP72"/>
<evidence type="ECO:0000256" key="2">
    <source>
        <dbReference type="SAM" id="SignalP"/>
    </source>
</evidence>
<comment type="caution">
    <text evidence="3">The sequence shown here is derived from an EMBL/GenBank/DDBJ whole genome shotgun (WGS) entry which is preliminary data.</text>
</comment>
<dbReference type="Proteomes" id="UP000219327">
    <property type="component" value="Unassembled WGS sequence"/>
</dbReference>
<feature type="chain" id="PRO_5012156146" evidence="2">
    <location>
        <begin position="23"/>
        <end position="347"/>
    </location>
</feature>
<proteinExistence type="predicted"/>
<feature type="region of interest" description="Disordered" evidence="1">
    <location>
        <begin position="74"/>
        <end position="97"/>
    </location>
</feature>